<dbReference type="AlphaFoldDB" id="A0A2K9LK32"/>
<dbReference type="Pfam" id="PF24986">
    <property type="entry name" value="PRC_RimM"/>
    <property type="match status" value="1"/>
</dbReference>
<dbReference type="Gene3D" id="2.40.30.60">
    <property type="entry name" value="RimM"/>
    <property type="match status" value="1"/>
</dbReference>
<evidence type="ECO:0000256" key="1">
    <source>
        <dbReference type="ARBA" id="ARBA00022490"/>
    </source>
</evidence>
<dbReference type="Pfam" id="PF01782">
    <property type="entry name" value="RimM"/>
    <property type="match status" value="1"/>
</dbReference>
<keyword evidence="3 5" id="KW-0698">rRNA processing</keyword>
<dbReference type="Proteomes" id="UP000235116">
    <property type="component" value="Chromosome"/>
</dbReference>
<reference evidence="9" key="1">
    <citation type="submission" date="2017-08" db="EMBL/GenBank/DDBJ databases">
        <title>Direct submision.</title>
        <authorList>
            <person name="Kim S.-J."/>
            <person name="Rhee S.-K."/>
        </authorList>
    </citation>
    <scope>NUCLEOTIDE SEQUENCE [LARGE SCALE GENOMIC DNA]</scope>
    <source>
        <strain evidence="9">GI5</strain>
    </source>
</reference>
<dbReference type="KEGG" id="kak:Kalk_05195"/>
<evidence type="ECO:0000259" key="6">
    <source>
        <dbReference type="Pfam" id="PF01782"/>
    </source>
</evidence>
<feature type="domain" description="Ribosome maturation factor RimM PRC barrel" evidence="7">
    <location>
        <begin position="100"/>
        <end position="172"/>
    </location>
</feature>
<dbReference type="InterPro" id="IPR011033">
    <property type="entry name" value="PRC_barrel-like_sf"/>
</dbReference>
<dbReference type="InterPro" id="IPR009000">
    <property type="entry name" value="Transl_B-barrel_sf"/>
</dbReference>
<evidence type="ECO:0000256" key="2">
    <source>
        <dbReference type="ARBA" id="ARBA00022517"/>
    </source>
</evidence>
<evidence type="ECO:0000256" key="3">
    <source>
        <dbReference type="ARBA" id="ARBA00022552"/>
    </source>
</evidence>
<comment type="subunit">
    <text evidence="5">Binds ribosomal protein uS19.</text>
</comment>
<dbReference type="GO" id="GO:0043022">
    <property type="term" value="F:ribosome binding"/>
    <property type="evidence" value="ECO:0007669"/>
    <property type="project" value="InterPro"/>
</dbReference>
<proteinExistence type="inferred from homology"/>
<dbReference type="InterPro" id="IPR036976">
    <property type="entry name" value="RimM_N_sf"/>
</dbReference>
<dbReference type="InterPro" id="IPR056792">
    <property type="entry name" value="PRC_RimM"/>
</dbReference>
<comment type="subcellular location">
    <subcellularLocation>
        <location evidence="5">Cytoplasm</location>
    </subcellularLocation>
</comment>
<evidence type="ECO:0000313" key="9">
    <source>
        <dbReference type="Proteomes" id="UP000235116"/>
    </source>
</evidence>
<keyword evidence="2 5" id="KW-0690">Ribosome biogenesis</keyword>
<dbReference type="SUPFAM" id="SSF50346">
    <property type="entry name" value="PRC-barrel domain"/>
    <property type="match status" value="1"/>
</dbReference>
<gene>
    <name evidence="5" type="primary">rimM</name>
    <name evidence="8" type="ORF">Kalk_05195</name>
</gene>
<dbReference type="NCBIfam" id="TIGR02273">
    <property type="entry name" value="16S_RimM"/>
    <property type="match status" value="1"/>
</dbReference>
<evidence type="ECO:0000259" key="7">
    <source>
        <dbReference type="Pfam" id="PF24986"/>
    </source>
</evidence>
<dbReference type="HAMAP" id="MF_00014">
    <property type="entry name" value="Ribosome_mat_RimM"/>
    <property type="match status" value="1"/>
</dbReference>
<keyword evidence="4 5" id="KW-0143">Chaperone</keyword>
<dbReference type="GO" id="GO:0005840">
    <property type="term" value="C:ribosome"/>
    <property type="evidence" value="ECO:0007669"/>
    <property type="project" value="InterPro"/>
</dbReference>
<dbReference type="GO" id="GO:0042274">
    <property type="term" value="P:ribosomal small subunit biogenesis"/>
    <property type="evidence" value="ECO:0007669"/>
    <property type="project" value="UniProtKB-UniRule"/>
</dbReference>
<evidence type="ECO:0000313" key="8">
    <source>
        <dbReference type="EMBL" id="AUM11855.1"/>
    </source>
</evidence>
<keyword evidence="1 5" id="KW-0963">Cytoplasm</keyword>
<comment type="similarity">
    <text evidence="5">Belongs to the RimM family.</text>
</comment>
<dbReference type="PANTHER" id="PTHR33692">
    <property type="entry name" value="RIBOSOME MATURATION FACTOR RIMM"/>
    <property type="match status" value="1"/>
</dbReference>
<dbReference type="InterPro" id="IPR011961">
    <property type="entry name" value="RimM"/>
</dbReference>
<comment type="domain">
    <text evidence="5">The PRC barrel domain binds ribosomal protein uS19.</text>
</comment>
<accession>A0A2K9LK32</accession>
<evidence type="ECO:0000256" key="5">
    <source>
        <dbReference type="HAMAP-Rule" id="MF_00014"/>
    </source>
</evidence>
<dbReference type="OrthoDB" id="9783509at2"/>
<dbReference type="SUPFAM" id="SSF50447">
    <property type="entry name" value="Translation proteins"/>
    <property type="match status" value="1"/>
</dbReference>
<dbReference type="GO" id="GO:0006364">
    <property type="term" value="P:rRNA processing"/>
    <property type="evidence" value="ECO:0007669"/>
    <property type="project" value="UniProtKB-UniRule"/>
</dbReference>
<dbReference type="Gene3D" id="2.30.30.240">
    <property type="entry name" value="PRC-barrel domain"/>
    <property type="match status" value="1"/>
</dbReference>
<dbReference type="PANTHER" id="PTHR33692:SF1">
    <property type="entry name" value="RIBOSOME MATURATION FACTOR RIMM"/>
    <property type="match status" value="1"/>
</dbReference>
<evidence type="ECO:0000256" key="4">
    <source>
        <dbReference type="ARBA" id="ARBA00023186"/>
    </source>
</evidence>
<comment type="function">
    <text evidence="5">An accessory protein needed during the final step in the assembly of 30S ribosomal subunit, possibly for assembly of the head region. Essential for efficient processing of 16S rRNA. May be needed both before and after RbfA during the maturation of 16S rRNA. It has affinity for free ribosomal 30S subunits but not for 70S ribosomes.</text>
</comment>
<dbReference type="GO" id="GO:0005737">
    <property type="term" value="C:cytoplasm"/>
    <property type="evidence" value="ECO:0007669"/>
    <property type="project" value="UniProtKB-SubCell"/>
</dbReference>
<name>A0A2K9LK32_9GAMM</name>
<feature type="domain" description="RimM N-terminal" evidence="6">
    <location>
        <begin position="7"/>
        <end position="89"/>
    </location>
</feature>
<dbReference type="EMBL" id="CP022684">
    <property type="protein sequence ID" value="AUM11855.1"/>
    <property type="molecule type" value="Genomic_DNA"/>
</dbReference>
<sequence>MSADWVVVGKLLGAYGIKGWMKLYSHTQPMENIAEYSPLWINRGGSWQPISVERVQRHGKGLVIKVEGCDNREQIPAFTGCELAIKREQLPALQQNDYYWSELEGLTVKTLEGDCLGKISHLFETGSNDVIAVKGNADSIDRQERLIPYVWDDVVRAVDLQSGTMTVDWDKDF</sequence>
<dbReference type="InterPro" id="IPR002676">
    <property type="entry name" value="RimM_N"/>
</dbReference>
<protein>
    <recommendedName>
        <fullName evidence="5">Ribosome maturation factor RimM</fullName>
    </recommendedName>
</protein>
<dbReference type="RefSeq" id="WP_101893193.1">
    <property type="nucleotide sequence ID" value="NZ_CP022684.1"/>
</dbReference>
<keyword evidence="9" id="KW-1185">Reference proteome</keyword>
<organism evidence="8 9">
    <name type="scientific">Ketobacter alkanivorans</name>
    <dbReference type="NCBI Taxonomy" id="1917421"/>
    <lineage>
        <taxon>Bacteria</taxon>
        <taxon>Pseudomonadati</taxon>
        <taxon>Pseudomonadota</taxon>
        <taxon>Gammaproteobacteria</taxon>
        <taxon>Pseudomonadales</taxon>
        <taxon>Ketobacteraceae</taxon>
        <taxon>Ketobacter</taxon>
    </lineage>
</organism>